<feature type="transmembrane region" description="Helical" evidence="7">
    <location>
        <begin position="140"/>
        <end position="161"/>
    </location>
</feature>
<dbReference type="KEGG" id="tpar:AV541_02970"/>
<keyword evidence="6 7" id="KW-0472">Membrane</keyword>
<organism evidence="8 9">
    <name type="scientific">Thermus parvatiensis</name>
    <dbReference type="NCBI Taxonomy" id="456163"/>
    <lineage>
        <taxon>Bacteria</taxon>
        <taxon>Thermotogati</taxon>
        <taxon>Deinococcota</taxon>
        <taxon>Deinococci</taxon>
        <taxon>Thermales</taxon>
        <taxon>Thermaceae</taxon>
        <taxon>Thermus</taxon>
    </lineage>
</organism>
<dbReference type="RefSeq" id="WP_060384203.1">
    <property type="nucleotide sequence ID" value="NZ_CP014141.1"/>
</dbReference>
<keyword evidence="3" id="KW-1003">Cell membrane</keyword>
<comment type="similarity">
    <text evidence="2 7">Belongs to the UPF0056 (MarC) family.</text>
</comment>
<keyword evidence="5 7" id="KW-1133">Transmembrane helix</keyword>
<feature type="transmembrane region" description="Helical" evidence="7">
    <location>
        <begin position="6"/>
        <end position="28"/>
    </location>
</feature>
<dbReference type="EMBL" id="CP014141">
    <property type="protein sequence ID" value="AMA75247.1"/>
    <property type="molecule type" value="Genomic_DNA"/>
</dbReference>
<dbReference type="PANTHER" id="PTHR33508:SF1">
    <property type="entry name" value="UPF0056 MEMBRANE PROTEIN YHCE"/>
    <property type="match status" value="1"/>
</dbReference>
<reference evidence="8 9" key="1">
    <citation type="submission" date="2016-01" db="EMBL/GenBank/DDBJ databases">
        <title>Genome sequence of Thermus parvatiensis, a thermophile isolated from a hot water spring.</title>
        <authorList>
            <person name="Tripathi C."/>
            <person name="Lal R."/>
        </authorList>
    </citation>
    <scope>NUCLEOTIDE SEQUENCE [LARGE SCALE GENOMIC DNA]</scope>
    <source>
        <strain evidence="8 9">RL</strain>
    </source>
</reference>
<evidence type="ECO:0000256" key="5">
    <source>
        <dbReference type="ARBA" id="ARBA00022989"/>
    </source>
</evidence>
<comment type="subcellular location">
    <subcellularLocation>
        <location evidence="1 7">Cell membrane</location>
        <topology evidence="1 7">Multi-pass membrane protein</topology>
    </subcellularLocation>
</comment>
<evidence type="ECO:0000256" key="2">
    <source>
        <dbReference type="ARBA" id="ARBA00009784"/>
    </source>
</evidence>
<feature type="transmembrane region" description="Helical" evidence="7">
    <location>
        <begin position="71"/>
        <end position="91"/>
    </location>
</feature>
<dbReference type="Pfam" id="PF01914">
    <property type="entry name" value="MarC"/>
    <property type="match status" value="1"/>
</dbReference>
<dbReference type="Proteomes" id="UP000061630">
    <property type="component" value="Chromosome"/>
</dbReference>
<feature type="transmembrane region" description="Helical" evidence="7">
    <location>
        <begin position="112"/>
        <end position="134"/>
    </location>
</feature>
<evidence type="ECO:0000313" key="9">
    <source>
        <dbReference type="Proteomes" id="UP000061630"/>
    </source>
</evidence>
<name>A0A109QJL6_9DEIN</name>
<evidence type="ECO:0000313" key="8">
    <source>
        <dbReference type="EMBL" id="AMA75247.1"/>
    </source>
</evidence>
<evidence type="ECO:0000256" key="3">
    <source>
        <dbReference type="ARBA" id="ARBA00022475"/>
    </source>
</evidence>
<dbReference type="GO" id="GO:0005886">
    <property type="term" value="C:plasma membrane"/>
    <property type="evidence" value="ECO:0007669"/>
    <property type="project" value="UniProtKB-SubCell"/>
</dbReference>
<gene>
    <name evidence="8" type="ORF">AV541_02970</name>
</gene>
<protein>
    <recommendedName>
        <fullName evidence="7">UPF0056 membrane protein</fullName>
    </recommendedName>
</protein>
<proteinExistence type="inferred from homology"/>
<evidence type="ECO:0000256" key="6">
    <source>
        <dbReference type="ARBA" id="ARBA00023136"/>
    </source>
</evidence>
<dbReference type="PANTHER" id="PTHR33508">
    <property type="entry name" value="UPF0056 MEMBRANE PROTEIN YHCE"/>
    <property type="match status" value="1"/>
</dbReference>
<sequence length="203" mass="21762">MLELFLKSFLTLFVVMDPVGLVPVFVALAGDRPHRTQVLIARKAVLVAGGLLTFFYFFGRELLGHLGISLEALRIAGGVLLFRIATEMVFAHHERETEEERDEALGRADISVFPLAIPLLVGPGALASVLVLGAEAKGVPYGFAVVLLTAYLVLFLAYLLLRGATAVRRVLGRTGVNVVTRVLGLLLAALAVQYVADGVKGLL</sequence>
<dbReference type="InterPro" id="IPR002771">
    <property type="entry name" value="Multi_antbiot-R_MarC"/>
</dbReference>
<dbReference type="AlphaFoldDB" id="A0A109QJL6"/>
<evidence type="ECO:0000256" key="1">
    <source>
        <dbReference type="ARBA" id="ARBA00004651"/>
    </source>
</evidence>
<evidence type="ECO:0000256" key="7">
    <source>
        <dbReference type="RuleBase" id="RU362048"/>
    </source>
</evidence>
<dbReference type="NCBIfam" id="TIGR00427">
    <property type="entry name" value="NAAT family transporter"/>
    <property type="match status" value="1"/>
</dbReference>
<feature type="transmembrane region" description="Helical" evidence="7">
    <location>
        <begin position="40"/>
        <end position="59"/>
    </location>
</feature>
<keyword evidence="4 7" id="KW-0812">Transmembrane</keyword>
<accession>A0A109QJL6</accession>
<feature type="transmembrane region" description="Helical" evidence="7">
    <location>
        <begin position="173"/>
        <end position="196"/>
    </location>
</feature>
<evidence type="ECO:0000256" key="4">
    <source>
        <dbReference type="ARBA" id="ARBA00022692"/>
    </source>
</evidence>